<dbReference type="Proteomes" id="UP001500221">
    <property type="component" value="Unassembled WGS sequence"/>
</dbReference>
<name>A0ABP9PXK4_9ACTN</name>
<gene>
    <name evidence="1" type="ORF">GCM10023340_36440</name>
</gene>
<dbReference type="RefSeq" id="WP_345461997.1">
    <property type="nucleotide sequence ID" value="NZ_BAABKG010000005.1"/>
</dbReference>
<comment type="caution">
    <text evidence="1">The sequence shown here is derived from an EMBL/GenBank/DDBJ whole genome shotgun (WGS) entry which is preliminary data.</text>
</comment>
<dbReference type="EMBL" id="BAABKG010000005">
    <property type="protein sequence ID" value="GAA5153831.1"/>
    <property type="molecule type" value="Genomic_DNA"/>
</dbReference>
<reference evidence="2" key="1">
    <citation type="journal article" date="2019" name="Int. J. Syst. Evol. Microbiol.">
        <title>The Global Catalogue of Microorganisms (GCM) 10K type strain sequencing project: providing services to taxonomists for standard genome sequencing and annotation.</title>
        <authorList>
            <consortium name="The Broad Institute Genomics Platform"/>
            <consortium name="The Broad Institute Genome Sequencing Center for Infectious Disease"/>
            <person name="Wu L."/>
            <person name="Ma J."/>
        </authorList>
    </citation>
    <scope>NUCLEOTIDE SEQUENCE [LARGE SCALE GENOMIC DNA]</scope>
    <source>
        <strain evidence="2">JCM 18459</strain>
    </source>
</reference>
<sequence>MNTYGSQVPPSVASVATQLGKTADEIRGAYHAEVASQRRRCDIEGYGYDQDLNAALVRRVRRHLAMDPLPLGVLVDEVGGTRVGSTDPEVRRLEAPYRRVVVG</sequence>
<keyword evidence="2" id="KW-1185">Reference proteome</keyword>
<evidence type="ECO:0000313" key="1">
    <source>
        <dbReference type="EMBL" id="GAA5153831.1"/>
    </source>
</evidence>
<accession>A0ABP9PXK4</accession>
<protein>
    <submittedName>
        <fullName evidence="1">Uncharacterized protein</fullName>
    </submittedName>
</protein>
<evidence type="ECO:0000313" key="2">
    <source>
        <dbReference type="Proteomes" id="UP001500221"/>
    </source>
</evidence>
<proteinExistence type="predicted"/>
<organism evidence="1 2">
    <name type="scientific">Nocardioides marinquilinus</name>
    <dbReference type="NCBI Taxonomy" id="1210400"/>
    <lineage>
        <taxon>Bacteria</taxon>
        <taxon>Bacillati</taxon>
        <taxon>Actinomycetota</taxon>
        <taxon>Actinomycetes</taxon>
        <taxon>Propionibacteriales</taxon>
        <taxon>Nocardioidaceae</taxon>
        <taxon>Nocardioides</taxon>
    </lineage>
</organism>